<evidence type="ECO:0000313" key="2">
    <source>
        <dbReference type="EMBL" id="RKH56757.1"/>
    </source>
</evidence>
<dbReference type="Pfam" id="PF13448">
    <property type="entry name" value="DUF4114"/>
    <property type="match status" value="1"/>
</dbReference>
<dbReference type="OrthoDB" id="5487855at2"/>
<dbReference type="EMBL" id="RAWK01000264">
    <property type="protein sequence ID" value="RKH56757.1"/>
    <property type="molecule type" value="Genomic_DNA"/>
</dbReference>
<dbReference type="RefSeq" id="WP_120559369.1">
    <property type="nucleotide sequence ID" value="NZ_RAWK01000264.1"/>
</dbReference>
<reference evidence="3" key="1">
    <citation type="submission" date="2018-09" db="EMBL/GenBank/DDBJ databases">
        <authorList>
            <person name="Livingstone P.G."/>
            <person name="Whitworth D.E."/>
        </authorList>
    </citation>
    <scope>NUCLEOTIDE SEQUENCE [LARGE SCALE GENOMIC DNA]</scope>
    <source>
        <strain evidence="3">AB050A</strain>
    </source>
</reference>
<comment type="caution">
    <text evidence="2">The sequence shown here is derived from an EMBL/GenBank/DDBJ whole genome shotgun (WGS) entry which is preliminary data.</text>
</comment>
<organism evidence="2 3">
    <name type="scientific">Corallococcus aberystwythensis</name>
    <dbReference type="NCBI Taxonomy" id="2316722"/>
    <lineage>
        <taxon>Bacteria</taxon>
        <taxon>Pseudomonadati</taxon>
        <taxon>Myxococcota</taxon>
        <taxon>Myxococcia</taxon>
        <taxon>Myxococcales</taxon>
        <taxon>Cystobacterineae</taxon>
        <taxon>Myxococcaceae</taxon>
        <taxon>Corallococcus</taxon>
    </lineage>
</organism>
<proteinExistence type="predicted"/>
<dbReference type="Proteomes" id="UP000267003">
    <property type="component" value="Unassembled WGS sequence"/>
</dbReference>
<feature type="domain" description="DUF4114" evidence="1">
    <location>
        <begin position="538"/>
        <end position="561"/>
    </location>
</feature>
<name>A0A3A8PK48_9BACT</name>
<evidence type="ECO:0000313" key="3">
    <source>
        <dbReference type="Proteomes" id="UP000267003"/>
    </source>
</evidence>
<evidence type="ECO:0000259" key="1">
    <source>
        <dbReference type="Pfam" id="PF13448"/>
    </source>
</evidence>
<keyword evidence="3" id="KW-1185">Reference proteome</keyword>
<dbReference type="InterPro" id="IPR025193">
    <property type="entry name" value="DUF4114"/>
</dbReference>
<dbReference type="AlphaFoldDB" id="A0A3A8PK48"/>
<protein>
    <submittedName>
        <fullName evidence="2">DUF4114 domain-containing protein</fullName>
    </submittedName>
</protein>
<sequence>MAGGLLCVIASRQPADASEPPRITTLTQTPQQLEPGGVSRLGIQAEDPQGGPLTFSWSATTGSLGRPLGNASTSRVSWTAPLCLASGSTPSVQATVTNGLGLSSTAALDFSIPQDLGKNRQPAFSAAGFEQFENVTLVDGRISVPEPARPSSDFIVFPEDQQLSVMFVNKESLASHSVGYLYVDDLRQRGYVDAVGELTDFNQNGIADLHEDLYNLAPPSGAQARPYIGRSRRCSRAFASQGMLFTQPELALDANCADTFSPGVFLPDARPGPHLSQSTDIIGRDAPASVSPSNTGFSDGGLFARIPNLLEPATPENDDKGLGHLVFLLTDDDWNRTTYRGLGTVPDAEDVWDGIPDYDVSAYDARGVRRSTNPDPGITPADRRVDLGHIQGGREVVFFLVVNMEAVHDPDNSVVYPCLRKQGYRCVLHLKSPLSVFFSKTRWNLDQDSQGERQATVRATGCAYDEACYPLTGQPRGCFLPSQGRRLCGWLPEDALERLQEADYGNTHFPLGQVDVIAEPAGPMPHVLSHPSLVTPGRWILGFEDLNGGGDRDYNDVVLQLVSPVPTGVVRSPSLVSQPSSPEETGCTVSRIRLRKSDGGAVCDAAPIQYAVATDCRVCWGGVCMPNPTPTWHPLTLRAGDAEAVIDVSGTPGTQPCWKAVLAPANGRCLNNILSVDVGYEYAPLNP</sequence>
<accession>A0A3A8PK48</accession>
<gene>
    <name evidence="2" type="ORF">D7W81_32915</name>
</gene>